<feature type="region of interest" description="Disordered" evidence="1">
    <location>
        <begin position="101"/>
        <end position="131"/>
    </location>
</feature>
<proteinExistence type="predicted"/>
<evidence type="ECO:0000313" key="2">
    <source>
        <dbReference type="EMBL" id="KAK9922489.1"/>
    </source>
</evidence>
<name>A0AAW1WES6_RUBAR</name>
<comment type="caution">
    <text evidence="2">The sequence shown here is derived from an EMBL/GenBank/DDBJ whole genome shotgun (WGS) entry which is preliminary data.</text>
</comment>
<keyword evidence="3" id="KW-1185">Reference proteome</keyword>
<reference evidence="2 3" key="1">
    <citation type="journal article" date="2023" name="G3 (Bethesda)">
        <title>A chromosome-length genome assembly and annotation of blackberry (Rubus argutus, cv. 'Hillquist').</title>
        <authorList>
            <person name="Bruna T."/>
            <person name="Aryal R."/>
            <person name="Dudchenko O."/>
            <person name="Sargent D.J."/>
            <person name="Mead D."/>
            <person name="Buti M."/>
            <person name="Cavallini A."/>
            <person name="Hytonen T."/>
            <person name="Andres J."/>
            <person name="Pham M."/>
            <person name="Weisz D."/>
            <person name="Mascagni F."/>
            <person name="Usai G."/>
            <person name="Natali L."/>
            <person name="Bassil N."/>
            <person name="Fernandez G.E."/>
            <person name="Lomsadze A."/>
            <person name="Armour M."/>
            <person name="Olukolu B."/>
            <person name="Poorten T."/>
            <person name="Britton C."/>
            <person name="Davik J."/>
            <person name="Ashrafi H."/>
            <person name="Aiden E.L."/>
            <person name="Borodovsky M."/>
            <person name="Worthington M."/>
        </authorList>
    </citation>
    <scope>NUCLEOTIDE SEQUENCE [LARGE SCALE GENOMIC DNA]</scope>
    <source>
        <strain evidence="2">PI 553951</strain>
    </source>
</reference>
<evidence type="ECO:0000313" key="3">
    <source>
        <dbReference type="Proteomes" id="UP001457282"/>
    </source>
</evidence>
<feature type="compositionally biased region" description="Low complexity" evidence="1">
    <location>
        <begin position="101"/>
        <end position="114"/>
    </location>
</feature>
<dbReference type="EMBL" id="JBEDUW010000006">
    <property type="protein sequence ID" value="KAK9922489.1"/>
    <property type="molecule type" value="Genomic_DNA"/>
</dbReference>
<dbReference type="AlphaFoldDB" id="A0AAW1WES6"/>
<accession>A0AAW1WES6</accession>
<sequence length="131" mass="13802">MPVLSAPIPPLPPSPISSALGAVSITVSQPDASFSSSAARRLEPMLTASSQPAPHSKAAAPEFPSRPCRAVPNRPSHAVARAHQHLHLRHHVLLPKPLFTLPTAPPSSAHAATSFNQVASAATKESRRKKR</sequence>
<protein>
    <submittedName>
        <fullName evidence="2">Uncharacterized protein</fullName>
    </submittedName>
</protein>
<evidence type="ECO:0000256" key="1">
    <source>
        <dbReference type="SAM" id="MobiDB-lite"/>
    </source>
</evidence>
<organism evidence="2 3">
    <name type="scientific">Rubus argutus</name>
    <name type="common">Southern blackberry</name>
    <dbReference type="NCBI Taxonomy" id="59490"/>
    <lineage>
        <taxon>Eukaryota</taxon>
        <taxon>Viridiplantae</taxon>
        <taxon>Streptophyta</taxon>
        <taxon>Embryophyta</taxon>
        <taxon>Tracheophyta</taxon>
        <taxon>Spermatophyta</taxon>
        <taxon>Magnoliopsida</taxon>
        <taxon>eudicotyledons</taxon>
        <taxon>Gunneridae</taxon>
        <taxon>Pentapetalae</taxon>
        <taxon>rosids</taxon>
        <taxon>fabids</taxon>
        <taxon>Rosales</taxon>
        <taxon>Rosaceae</taxon>
        <taxon>Rosoideae</taxon>
        <taxon>Rosoideae incertae sedis</taxon>
        <taxon>Rubus</taxon>
    </lineage>
</organism>
<feature type="region of interest" description="Disordered" evidence="1">
    <location>
        <begin position="33"/>
        <end position="77"/>
    </location>
</feature>
<dbReference type="Proteomes" id="UP001457282">
    <property type="component" value="Unassembled WGS sequence"/>
</dbReference>
<gene>
    <name evidence="2" type="ORF">M0R45_030951</name>
</gene>